<evidence type="ECO:0000313" key="3">
    <source>
        <dbReference type="Proteomes" id="UP001054837"/>
    </source>
</evidence>
<keyword evidence="3" id="KW-1185">Reference proteome</keyword>
<comment type="caution">
    <text evidence="1">The sequence shown here is derived from an EMBL/GenBank/DDBJ whole genome shotgun (WGS) entry which is preliminary data.</text>
</comment>
<gene>
    <name evidence="1" type="ORF">CDAR_245141</name>
    <name evidence="2" type="ORF">CDAR_245461</name>
</gene>
<protein>
    <submittedName>
        <fullName evidence="1">Uncharacterized protein</fullName>
    </submittedName>
</protein>
<dbReference type="Proteomes" id="UP001054837">
    <property type="component" value="Unassembled WGS sequence"/>
</dbReference>
<reference evidence="1 3" key="1">
    <citation type="submission" date="2021-06" db="EMBL/GenBank/DDBJ databases">
        <title>Caerostris darwini draft genome.</title>
        <authorList>
            <person name="Kono N."/>
            <person name="Arakawa K."/>
        </authorList>
    </citation>
    <scope>NUCLEOTIDE SEQUENCE [LARGE SCALE GENOMIC DNA]</scope>
</reference>
<dbReference type="EMBL" id="BPLQ01002197">
    <property type="protein sequence ID" value="GIX89803.1"/>
    <property type="molecule type" value="Genomic_DNA"/>
</dbReference>
<evidence type="ECO:0000313" key="1">
    <source>
        <dbReference type="EMBL" id="GIX89726.1"/>
    </source>
</evidence>
<evidence type="ECO:0000313" key="2">
    <source>
        <dbReference type="EMBL" id="GIX89803.1"/>
    </source>
</evidence>
<dbReference type="EMBL" id="BPLQ01002197">
    <property type="protein sequence ID" value="GIX89726.1"/>
    <property type="molecule type" value="Genomic_DNA"/>
</dbReference>
<accession>A0AAV4P1T6</accession>
<sequence length="93" mass="10569">MVCFNSIILFTSIVWKKVLSPKRALYHPPTETSLHPSCYTPSLRLAFNDGDAVPMVTGLVEFEARGGFLDSSYEEFRCPFGILWVKRSRVLEV</sequence>
<proteinExistence type="predicted"/>
<dbReference type="AlphaFoldDB" id="A0AAV4P1T6"/>
<name>A0AAV4P1T6_9ARAC</name>
<organism evidence="1 3">
    <name type="scientific">Caerostris darwini</name>
    <dbReference type="NCBI Taxonomy" id="1538125"/>
    <lineage>
        <taxon>Eukaryota</taxon>
        <taxon>Metazoa</taxon>
        <taxon>Ecdysozoa</taxon>
        <taxon>Arthropoda</taxon>
        <taxon>Chelicerata</taxon>
        <taxon>Arachnida</taxon>
        <taxon>Araneae</taxon>
        <taxon>Araneomorphae</taxon>
        <taxon>Entelegynae</taxon>
        <taxon>Araneoidea</taxon>
        <taxon>Araneidae</taxon>
        <taxon>Caerostris</taxon>
    </lineage>
</organism>